<sequence>MKEEISQLVDSRGRRPASNDDAFKLYNFSSSIPIFRRKYDWNVPKWEPDQIRRLHIAVRTQLTKDLAEGPAGLDSRLEPAEISNLSQLLNVSHARVLYGLYLDFGPTRMADVIVDLLRRKDFVNVIDAMKRDPDAFGRLFSTSADSSQEYRTSSSVSSAQAANPAVDLASLWSRVADDVNGNGKSTKCKLATECCTIFLNSTPDGTLIETVTKKEITKLRHYTATLPPNDDYLQRGAKVAQELGLTLYQLLKADSRPKDLSSKRWEHHEDERLIQLVQRQVNIHARGPKRSNSLCWKTVARQMGNKTNEQCRLRWRAIGNTTLWNEAFDDSQLYMLQILHAAYGDNWQKIAKLMPGKQAHQCRSKFLSCISQPDRTDYIRYYNDLKNAITNRNAAVNVRKWWARVDCLGMKMLKIANITKNAAIMNVLGDFYNSEEIMWRINRLFGDDSLKRTHALNGVDVLTVAEYLRQYSSHMVCKILNSIVVSLLKKSKVGHANDFRNIFDLGNVGESQFAEALKRLLELSWP</sequence>
<comment type="caution">
    <text evidence="3">The sequence shown here is derived from an EMBL/GenBank/DDBJ whole genome shotgun (WGS) entry which is preliminary data.</text>
</comment>
<evidence type="ECO:0000259" key="2">
    <source>
        <dbReference type="PROSITE" id="PS51294"/>
    </source>
</evidence>
<gene>
    <name evidence="3" type="ORF">BOVATA_021280</name>
</gene>
<dbReference type="InterPro" id="IPR050560">
    <property type="entry name" value="MYB_TF"/>
</dbReference>
<dbReference type="Gene3D" id="1.10.10.60">
    <property type="entry name" value="Homeodomain-like"/>
    <property type="match status" value="2"/>
</dbReference>
<dbReference type="VEuPathDB" id="PiroplasmaDB:BOVATA_021280"/>
<dbReference type="GO" id="GO:0005634">
    <property type="term" value="C:nucleus"/>
    <property type="evidence" value="ECO:0007669"/>
    <property type="project" value="TreeGrafter"/>
</dbReference>
<reference evidence="3 4" key="1">
    <citation type="journal article" date="2017" name="BMC Genomics">
        <title>Whole-genome assembly of Babesia ovata and comparative genomics between closely related pathogens.</title>
        <authorList>
            <person name="Yamagishi J."/>
            <person name="Asada M."/>
            <person name="Hakimi H."/>
            <person name="Tanaka T.Q."/>
            <person name="Sugimoto C."/>
            <person name="Kawazu S."/>
        </authorList>
    </citation>
    <scope>NUCLEOTIDE SEQUENCE [LARGE SCALE GENOMIC DNA]</scope>
    <source>
        <strain evidence="3 4">Miyake</strain>
    </source>
</reference>
<dbReference type="Pfam" id="PF13921">
    <property type="entry name" value="Myb_DNA-bind_6"/>
    <property type="match status" value="1"/>
</dbReference>
<dbReference type="Proteomes" id="UP000236319">
    <property type="component" value="Unassembled WGS sequence"/>
</dbReference>
<feature type="domain" description="HTH myb-type" evidence="2">
    <location>
        <begin position="295"/>
        <end position="323"/>
    </location>
</feature>
<dbReference type="RefSeq" id="XP_028866878.1">
    <property type="nucleotide sequence ID" value="XM_029011045.1"/>
</dbReference>
<dbReference type="GeneID" id="39874405"/>
<dbReference type="SMART" id="SM00717">
    <property type="entry name" value="SANT"/>
    <property type="match status" value="2"/>
</dbReference>
<dbReference type="InterPro" id="IPR009057">
    <property type="entry name" value="Homeodomain-like_sf"/>
</dbReference>
<dbReference type="PROSITE" id="PS51294">
    <property type="entry name" value="HTH_MYB"/>
    <property type="match status" value="2"/>
</dbReference>
<keyword evidence="4" id="KW-1185">Reference proteome</keyword>
<dbReference type="GO" id="GO:0000978">
    <property type="term" value="F:RNA polymerase II cis-regulatory region sequence-specific DNA binding"/>
    <property type="evidence" value="ECO:0007669"/>
    <property type="project" value="TreeGrafter"/>
</dbReference>
<dbReference type="PANTHER" id="PTHR45614">
    <property type="entry name" value="MYB PROTEIN-RELATED"/>
    <property type="match status" value="1"/>
</dbReference>
<dbReference type="PROSITE" id="PS50090">
    <property type="entry name" value="MYB_LIKE"/>
    <property type="match status" value="1"/>
</dbReference>
<feature type="domain" description="Myb-like" evidence="1">
    <location>
        <begin position="257"/>
        <end position="319"/>
    </location>
</feature>
<name>A0A2H6KCC0_9APIC</name>
<dbReference type="InterPro" id="IPR017930">
    <property type="entry name" value="Myb_dom"/>
</dbReference>
<dbReference type="EMBL" id="BDSA01000002">
    <property type="protein sequence ID" value="GBE60635.1"/>
    <property type="molecule type" value="Genomic_DNA"/>
</dbReference>
<accession>A0A2H6KCC0</accession>
<dbReference type="PANTHER" id="PTHR45614:SF51">
    <property type="entry name" value="MYB-LIKE DNA-BINDING PROTEIN BAS1"/>
    <property type="match status" value="1"/>
</dbReference>
<evidence type="ECO:0000313" key="4">
    <source>
        <dbReference type="Proteomes" id="UP000236319"/>
    </source>
</evidence>
<dbReference type="Pfam" id="PF00249">
    <property type="entry name" value="Myb_DNA-binding"/>
    <property type="match status" value="1"/>
</dbReference>
<proteinExistence type="predicted"/>
<dbReference type="OrthoDB" id="2143914at2759"/>
<dbReference type="GO" id="GO:0000981">
    <property type="term" value="F:DNA-binding transcription factor activity, RNA polymerase II-specific"/>
    <property type="evidence" value="ECO:0007669"/>
    <property type="project" value="TreeGrafter"/>
</dbReference>
<dbReference type="SUPFAM" id="SSF46689">
    <property type="entry name" value="Homeodomain-like"/>
    <property type="match status" value="1"/>
</dbReference>
<dbReference type="InterPro" id="IPR001005">
    <property type="entry name" value="SANT/Myb"/>
</dbReference>
<protein>
    <submittedName>
        <fullName evidence="3">Myb-like transcription factor</fullName>
    </submittedName>
</protein>
<evidence type="ECO:0000259" key="1">
    <source>
        <dbReference type="PROSITE" id="PS50090"/>
    </source>
</evidence>
<dbReference type="AlphaFoldDB" id="A0A2H6KCC0"/>
<dbReference type="CDD" id="cd00167">
    <property type="entry name" value="SANT"/>
    <property type="match status" value="2"/>
</dbReference>
<feature type="domain" description="HTH myb-type" evidence="2">
    <location>
        <begin position="339"/>
        <end position="374"/>
    </location>
</feature>
<organism evidence="3 4">
    <name type="scientific">Babesia ovata</name>
    <dbReference type="NCBI Taxonomy" id="189622"/>
    <lineage>
        <taxon>Eukaryota</taxon>
        <taxon>Sar</taxon>
        <taxon>Alveolata</taxon>
        <taxon>Apicomplexa</taxon>
        <taxon>Aconoidasida</taxon>
        <taxon>Piroplasmida</taxon>
        <taxon>Babesiidae</taxon>
        <taxon>Babesia</taxon>
    </lineage>
</organism>
<evidence type="ECO:0000313" key="3">
    <source>
        <dbReference type="EMBL" id="GBE60635.1"/>
    </source>
</evidence>